<dbReference type="InterPro" id="IPR013815">
    <property type="entry name" value="ATP_grasp_subdomain_1"/>
</dbReference>
<dbReference type="Pfam" id="PF08443">
    <property type="entry name" value="RimK"/>
    <property type="match status" value="1"/>
</dbReference>
<dbReference type="InterPro" id="IPR011761">
    <property type="entry name" value="ATP-grasp"/>
</dbReference>
<dbReference type="GO" id="GO:0046872">
    <property type="term" value="F:metal ion binding"/>
    <property type="evidence" value="ECO:0007669"/>
    <property type="project" value="InterPro"/>
</dbReference>
<dbReference type="OrthoDB" id="9803907at2"/>
<gene>
    <name evidence="3" type="ORF">FEF26_03085</name>
</gene>
<accession>A0A5R9BFK8</accession>
<feature type="domain" description="ATP-grasp" evidence="2">
    <location>
        <begin position="111"/>
        <end position="368"/>
    </location>
</feature>
<evidence type="ECO:0000313" key="3">
    <source>
        <dbReference type="EMBL" id="TLP99049.1"/>
    </source>
</evidence>
<organism evidence="3 4">
    <name type="scientific">Nesterenkonia salmonea</name>
    <dbReference type="NCBI Taxonomy" id="1804987"/>
    <lineage>
        <taxon>Bacteria</taxon>
        <taxon>Bacillati</taxon>
        <taxon>Actinomycetota</taxon>
        <taxon>Actinomycetes</taxon>
        <taxon>Micrococcales</taxon>
        <taxon>Micrococcaceae</taxon>
        <taxon>Nesterenkonia</taxon>
    </lineage>
</organism>
<dbReference type="AlphaFoldDB" id="A0A5R9BFK8"/>
<dbReference type="InterPro" id="IPR013651">
    <property type="entry name" value="ATP-grasp_RimK-type"/>
</dbReference>
<keyword evidence="4" id="KW-1185">Reference proteome</keyword>
<name>A0A5R9BFK8_9MICC</name>
<dbReference type="GO" id="GO:0005737">
    <property type="term" value="C:cytoplasm"/>
    <property type="evidence" value="ECO:0007669"/>
    <property type="project" value="TreeGrafter"/>
</dbReference>
<dbReference type="Gene3D" id="3.30.1490.20">
    <property type="entry name" value="ATP-grasp fold, A domain"/>
    <property type="match status" value="1"/>
</dbReference>
<keyword evidence="1" id="KW-0067">ATP-binding</keyword>
<evidence type="ECO:0000259" key="2">
    <source>
        <dbReference type="PROSITE" id="PS50975"/>
    </source>
</evidence>
<keyword evidence="1" id="KW-0547">Nucleotide-binding</keyword>
<evidence type="ECO:0000313" key="4">
    <source>
        <dbReference type="Proteomes" id="UP000310458"/>
    </source>
</evidence>
<reference evidence="3 4" key="1">
    <citation type="submission" date="2019-05" db="EMBL/GenBank/DDBJ databases">
        <title>Nesterenkonia sp. GY074 isolated from the Southern Atlantic Ocean.</title>
        <authorList>
            <person name="Zhang G."/>
        </authorList>
    </citation>
    <scope>NUCLEOTIDE SEQUENCE [LARGE SCALE GENOMIC DNA]</scope>
    <source>
        <strain evidence="3 4">GY074</strain>
    </source>
</reference>
<sequence>MPQKIRVALGRSDKWLVGSTKTRKGRLMSAAWPQHFSPDVVRRTYGGGKLSSYCLALEAWRRGLQVTFYDADLRIFGISDGTRRVVFNDSRPTSITKRSDYQKLIKKWDTKRLMEKEQVPVPRGRLLDTAATSLNDLESIAAEIGYPLVIKPNGGTMGRGVFSNIPSWAELSSSWNQLVEEIRAEEVLIEKHHSGDDYRILVVGDKVVAACLRVPANIEGDGTKSVEELIEDKNYSRKQNPFLSKGLIKIDYEVRQELKKNDMTLGSVPTDGQTVFLRRIANASAGGDVIDVTEALPEAIKDAAIRAVAAIPNVVVAGVDVLYKTGEAATPDTFTVIEMNSRPHIPVNMYPTQGTGQDVPKGMVDYFFPESSRSEQPGDELLNFDVRPLRAALRANVAGSVTLKALPPSHYPARYKYTFDEGASCLPITESQKQELQKEARQLNAAGSLERRGKRLLLMLAGPDRESLQPLREAAEEIIGIPASSVDEWRGVVTAGFRVPGTLLP</sequence>
<dbReference type="EMBL" id="VAVZ01000006">
    <property type="protein sequence ID" value="TLP99049.1"/>
    <property type="molecule type" value="Genomic_DNA"/>
</dbReference>
<dbReference type="GO" id="GO:0005524">
    <property type="term" value="F:ATP binding"/>
    <property type="evidence" value="ECO:0007669"/>
    <property type="project" value="UniProtKB-UniRule"/>
</dbReference>
<dbReference type="SUPFAM" id="SSF56059">
    <property type="entry name" value="Glutathione synthetase ATP-binding domain-like"/>
    <property type="match status" value="1"/>
</dbReference>
<dbReference type="GO" id="GO:0018169">
    <property type="term" value="F:ribosomal S6-glutamic acid ligase activity"/>
    <property type="evidence" value="ECO:0007669"/>
    <property type="project" value="TreeGrafter"/>
</dbReference>
<dbReference type="Gene3D" id="3.30.470.20">
    <property type="entry name" value="ATP-grasp fold, B domain"/>
    <property type="match status" value="1"/>
</dbReference>
<dbReference type="PROSITE" id="PS50975">
    <property type="entry name" value="ATP_GRASP"/>
    <property type="match status" value="1"/>
</dbReference>
<protein>
    <submittedName>
        <fullName evidence="3">ATP-grasp domain-containing protein</fullName>
    </submittedName>
</protein>
<dbReference type="PANTHER" id="PTHR21621:SF0">
    <property type="entry name" value="BETA-CITRYLGLUTAMATE SYNTHASE B-RELATED"/>
    <property type="match status" value="1"/>
</dbReference>
<dbReference type="PANTHER" id="PTHR21621">
    <property type="entry name" value="RIBOSOMAL PROTEIN S6 MODIFICATION PROTEIN"/>
    <property type="match status" value="1"/>
</dbReference>
<comment type="caution">
    <text evidence="3">The sequence shown here is derived from an EMBL/GenBank/DDBJ whole genome shotgun (WGS) entry which is preliminary data.</text>
</comment>
<dbReference type="GO" id="GO:0009432">
    <property type="term" value="P:SOS response"/>
    <property type="evidence" value="ECO:0007669"/>
    <property type="project" value="TreeGrafter"/>
</dbReference>
<dbReference type="Proteomes" id="UP000310458">
    <property type="component" value="Unassembled WGS sequence"/>
</dbReference>
<proteinExistence type="predicted"/>
<evidence type="ECO:0000256" key="1">
    <source>
        <dbReference type="PROSITE-ProRule" id="PRU00409"/>
    </source>
</evidence>